<protein>
    <submittedName>
        <fullName evidence="3">Uncharacterized protein</fullName>
    </submittedName>
</protein>
<feature type="region of interest" description="Disordered" evidence="1">
    <location>
        <begin position="170"/>
        <end position="216"/>
    </location>
</feature>
<dbReference type="Proteomes" id="UP001642484">
    <property type="component" value="Unassembled WGS sequence"/>
</dbReference>
<dbReference type="InterPro" id="IPR029063">
    <property type="entry name" value="SAM-dependent_MTases_sf"/>
</dbReference>
<feature type="region of interest" description="Disordered" evidence="1">
    <location>
        <begin position="1238"/>
        <end position="1415"/>
    </location>
</feature>
<evidence type="ECO:0000256" key="1">
    <source>
        <dbReference type="SAM" id="MobiDB-lite"/>
    </source>
</evidence>
<dbReference type="SUPFAM" id="SSF48403">
    <property type="entry name" value="Ankyrin repeat"/>
    <property type="match status" value="1"/>
</dbReference>
<keyword evidence="4" id="KW-1185">Reference proteome</keyword>
<organism evidence="3 4">
    <name type="scientific">Durusdinium trenchii</name>
    <dbReference type="NCBI Taxonomy" id="1381693"/>
    <lineage>
        <taxon>Eukaryota</taxon>
        <taxon>Sar</taxon>
        <taxon>Alveolata</taxon>
        <taxon>Dinophyceae</taxon>
        <taxon>Suessiales</taxon>
        <taxon>Symbiodiniaceae</taxon>
        <taxon>Durusdinium</taxon>
    </lineage>
</organism>
<dbReference type="Pfam" id="PF13637">
    <property type="entry name" value="Ank_4"/>
    <property type="match status" value="1"/>
</dbReference>
<feature type="region of interest" description="Disordered" evidence="1">
    <location>
        <begin position="1"/>
        <end position="29"/>
    </location>
</feature>
<feature type="region of interest" description="Disordered" evidence="1">
    <location>
        <begin position="82"/>
        <end position="112"/>
    </location>
</feature>
<feature type="compositionally biased region" description="Basic residues" evidence="1">
    <location>
        <begin position="1394"/>
        <end position="1403"/>
    </location>
</feature>
<feature type="compositionally biased region" description="Basic residues" evidence="1">
    <location>
        <begin position="1370"/>
        <end position="1387"/>
    </location>
</feature>
<feature type="transmembrane region" description="Helical" evidence="2">
    <location>
        <begin position="390"/>
        <end position="414"/>
    </location>
</feature>
<feature type="compositionally biased region" description="Basic and acidic residues" evidence="1">
    <location>
        <begin position="1"/>
        <end position="10"/>
    </location>
</feature>
<comment type="caution">
    <text evidence="3">The sequence shown here is derived from an EMBL/GenBank/DDBJ whole genome shotgun (WGS) entry which is preliminary data.</text>
</comment>
<feature type="transmembrane region" description="Helical" evidence="2">
    <location>
        <begin position="351"/>
        <end position="378"/>
    </location>
</feature>
<evidence type="ECO:0000256" key="2">
    <source>
        <dbReference type="SAM" id="Phobius"/>
    </source>
</evidence>
<evidence type="ECO:0000313" key="3">
    <source>
        <dbReference type="EMBL" id="CAK9061007.1"/>
    </source>
</evidence>
<evidence type="ECO:0000313" key="4">
    <source>
        <dbReference type="Proteomes" id="UP001642484"/>
    </source>
</evidence>
<accession>A0ABP0NDR6</accession>
<dbReference type="InterPro" id="IPR002110">
    <property type="entry name" value="Ankyrin_rpt"/>
</dbReference>
<dbReference type="Gene3D" id="1.25.40.20">
    <property type="entry name" value="Ankyrin repeat-containing domain"/>
    <property type="match status" value="1"/>
</dbReference>
<dbReference type="InterPro" id="IPR036770">
    <property type="entry name" value="Ankyrin_rpt-contain_sf"/>
</dbReference>
<dbReference type="Gene3D" id="3.40.50.150">
    <property type="entry name" value="Vaccinia Virus protein VP39"/>
    <property type="match status" value="1"/>
</dbReference>
<name>A0ABP0NDR6_9DINO</name>
<feature type="transmembrane region" description="Helical" evidence="2">
    <location>
        <begin position="474"/>
        <end position="492"/>
    </location>
</feature>
<dbReference type="SUPFAM" id="SSF53335">
    <property type="entry name" value="S-adenosyl-L-methionine-dependent methyltransferases"/>
    <property type="match status" value="1"/>
</dbReference>
<sequence>MAKTAYEPRGRAVRRFPGAGRTPRGGRPEVQAPAVMSAREVRAIPVGPEFITSITFGMEVSPRARSESLGATNASQATLRLTSSVERGAMARSARSVRSRSPSNSQSLSPWHGEHGAVVWGDEGSPRHHFLRKGAGLVSQRLVAQQNRQRGSAATGARRDVRWMERWRDGDWNDEEPVGGGTPVDWAGFGRASHSQDDEDRSASRPPLPFASDLASPAHQVVQVRRNSLRRPSVPVTIDLGLVEDGQSLSLSASAMEGSPRLPGWMVMVIDQILALREGMPNETSKFNNDSSTCAMSDAERSQLSGLSFTVGMWNGEATNLSNSSSDNSTMDDMQTTGRFSKDELQHRQRLFGAIILGSCAAVGCLAVVDGISIAIAFSCPDDTSQTLGWFMLVFYLTGVVVLQWAIMAILCFFDPSSACFAKMMHMDTFAARVTLPTEHQFTWKLLHLSRTLGEDVPQAVLQTIYLLTVTENYFMIISVCTAVCGSLLALYDAYHRALKAAGFHSKTVRVVRAVIRGSNLELRIRWWNLCRYPDKVRPTTTRDVGPSPPSFVDEPRSSLGSEETAPQEEEVKDLKSFGGFPEVSGWSQVLVWAQSKREKRTDDGSRITDWQFCGDVIYEELEEPPKPLCLPTTLCQPFGGEKGVSTASDGKGFSRRWERRRLCVQANRQDPQVRARTKRPRETNLYAVTELIIKPETCKEGVSYSELINPRGLGGAVAWGGLRRAGRRRAESLVSSSYRNECGLQVDYFISHHWAEDFGEFVQSVLRHAIIAAPELGGKWKDVVYWCCAFANNQHQIELGETLQKSPFYQALNSKNCKGTVMNLNQAATALDRIWCIYEVYLTHSLEKPFTLNFRLGPLVGVVQETKEKDSWVFHIFKMLQHIDVGQADATNPDDYNKIMGEIENFRSREGTGPKALNRIVKAMLGSQAIFTLARRGDLQAVKRALELDADPNIPDTLGIRPLTYAAGNGHEEVCHALIAGSADVRAQVGALEVLGMFSPQRGERRRCIEHVRVLDEERTEGFHSAAISKALLQHTTSRCQDLTSALDADNAELRLEVVRELRLLLHALVDHSMKLLQGGMALLGALLARRGQAGAGEDERQAISKHSQSLAPYLADPDARVRLAVVEAGGDEHRQLRSTHLEGAKEHHPGTELMGRMQVESVGRVSTRRMALCAKCRRAAPAAGDAWCLGCSGWEALGSELSFSWSHPGLRAVATDIVVSAVRQVRALRVTRVSPPVAPAARGQTRPLTPERPPPTAGAGSEPKDPRAPLVRSPRPEIPPATEEKADKDEESSYESDEDDSGEASEATIIQDPTRAVSTEGLSAEAAPAARRSAEPAEEVKQEKVENTAGEAGSVPVPTGEEAATSSRGHRHPKGEHPVRHRGRDRRGDGFKKKKRKRDKTHRAGDEAGVPGHGDDVFGVYDVRDFSRWNMFAPQPGNVLVTAVPYEVVGQDNVEGFFLVLGSTLASDASMLVQVRAIGASRDDVVPTLSSLFNRRAGALHICLNEGPCAIEEGVFHVRRLELWNGSEFPSGRLTVAGRKLLKQVLAPGGTGDEIEDALLAEDLGEVVELEGSGKERGVKDPLTKGKGGKPPGARASKRKAPGEGQKAVSGRTAPGILRDRLEKVRQKQQNQGLGRRVRIAGEDQVFEEDGDASPAPAGLTTSSEIGTTREAAGARRAGTEIAVREPREGIMKNLRLRRQQNGGVVATLTSQAAKALQDKKRRPRKKKDKALDALKVLLGGKKRKKKKKKEKKRKRGDDPDGGDSGDSSGSSGEDEKSGSCSESGDSSEEEKSLLPPLKKKSERAEGSVLELLITQIEQRLNELGVSSQTRDGRELFLIANCIDLLRVGRLGRLGDALAARWLALEQAGLDQNWSAARHLEIFSPDHATAAGPAVTLAARKFSKLMEKVTDQDSRILMDDSHVLWGVSEIKEDFQKRTVSYSGEEICKAEALSLARIKPGLPPEGHGGSIEAVKWVGGRTRELLLNPLGCLCPDVGQDLPRLQGKVHIVREEALTVAMELVRRGICRWTHSSEVVTYRGQKVLNGLFGVPKSKLLESGESVLRVIMNLVPINSVLRVIPGRVAKLPNITQWLNVVLEEGETVRLAQSDMTCAFYLFGMPIEWSRLLCFNLCFDSSTLGVEARSNSEDKWYLSCAVLPMGWSSAVGVMQEIAESVLLQGGLDDQGQIHKTCPLPSWMINSTSEGMRQGRPWWHVYLDNFAGGAKVVEEHPKELIELQRSAEALWGEAGIVVSADKSVVAAESGVELGAFIGGSGQWIGASCERMIKIIKSTLWLIHQPSISKKKLQIVMGRWCFALQFRRPGMCQFDAVWAYISSKRPRARQIEDVRCYDVAGVKVKAYLACDIHKPANRTMARRWPDTIFWDDVKTLTLDRLRELLEHVEDFEEVHVWAGFPCVDLSSVRANRLNLEGKSSGLIREAVRIFDDTKSLFPQAAFHFFVENVSSMDYSARDEISRMLGVLPYKVDPKEQVPNSRPRYCWTTMSVENLEGLHITEKPGYKEVWVAGEWPAPAQWLTPGWEQAAPEVIYPTFMKAIRTGEIFDVKFKHLLLGKENMVVLATGVDWAVEPRALRAEDAEGRNVAHLAVEKGHMECLAMMARSPSPNWSAPTNGPDERSEH</sequence>
<dbReference type="EMBL" id="CAXAMN010021584">
    <property type="protein sequence ID" value="CAK9061007.1"/>
    <property type="molecule type" value="Genomic_DNA"/>
</dbReference>
<keyword evidence="2" id="KW-1133">Transmembrane helix</keyword>
<feature type="region of interest" description="Disordered" evidence="1">
    <location>
        <begin position="1573"/>
        <end position="1682"/>
    </location>
</feature>
<dbReference type="SMART" id="SM00248">
    <property type="entry name" value="ANK"/>
    <property type="match status" value="3"/>
</dbReference>
<feature type="compositionally biased region" description="Low complexity" evidence="1">
    <location>
        <begin position="87"/>
        <end position="109"/>
    </location>
</feature>
<feature type="compositionally biased region" description="Basic residues" evidence="1">
    <location>
        <begin position="1722"/>
        <end position="1731"/>
    </location>
</feature>
<keyword evidence="2" id="KW-0472">Membrane</keyword>
<proteinExistence type="predicted"/>
<gene>
    <name evidence="3" type="ORF">CCMP2556_LOCUS30001</name>
</gene>
<feature type="region of interest" description="Disordered" evidence="1">
    <location>
        <begin position="1713"/>
        <end position="1804"/>
    </location>
</feature>
<feature type="region of interest" description="Disordered" evidence="1">
    <location>
        <begin position="2618"/>
        <end position="2637"/>
    </location>
</feature>
<feature type="compositionally biased region" description="Low complexity" evidence="1">
    <location>
        <begin position="1668"/>
        <end position="1682"/>
    </location>
</feature>
<feature type="region of interest" description="Disordered" evidence="1">
    <location>
        <begin position="539"/>
        <end position="571"/>
    </location>
</feature>
<feature type="compositionally biased region" description="Basic and acidic residues" evidence="1">
    <location>
        <begin position="1574"/>
        <end position="1586"/>
    </location>
</feature>
<feature type="compositionally biased region" description="Basic residues" evidence="1">
    <location>
        <begin position="1743"/>
        <end position="1757"/>
    </location>
</feature>
<reference evidence="3 4" key="1">
    <citation type="submission" date="2024-02" db="EMBL/GenBank/DDBJ databases">
        <authorList>
            <person name="Chen Y."/>
            <person name="Shah S."/>
            <person name="Dougan E. K."/>
            <person name="Thang M."/>
            <person name="Chan C."/>
        </authorList>
    </citation>
    <scope>NUCLEOTIDE SEQUENCE [LARGE SCALE GENOMIC DNA]</scope>
</reference>
<keyword evidence="2" id="KW-0812">Transmembrane</keyword>
<feature type="compositionally biased region" description="Acidic residues" evidence="1">
    <location>
        <begin position="1291"/>
        <end position="1305"/>
    </location>
</feature>
<feature type="compositionally biased region" description="Basic and acidic residues" evidence="1">
    <location>
        <begin position="1334"/>
        <end position="1348"/>
    </location>
</feature>